<evidence type="ECO:0000313" key="3">
    <source>
        <dbReference type="EMBL" id="HAW75414.1"/>
    </source>
</evidence>
<organism evidence="3 4">
    <name type="scientific">Alteromonas australica</name>
    <dbReference type="NCBI Taxonomy" id="589873"/>
    <lineage>
        <taxon>Bacteria</taxon>
        <taxon>Pseudomonadati</taxon>
        <taxon>Pseudomonadota</taxon>
        <taxon>Gammaproteobacteria</taxon>
        <taxon>Alteromonadales</taxon>
        <taxon>Alteromonadaceae</taxon>
        <taxon>Alteromonas/Salinimonas group</taxon>
        <taxon>Alteromonas</taxon>
    </lineage>
</organism>
<feature type="region of interest" description="Disordered" evidence="1">
    <location>
        <begin position="1"/>
        <end position="20"/>
    </location>
</feature>
<dbReference type="AlphaFoldDB" id="A0A350P297"/>
<proteinExistence type="predicted"/>
<gene>
    <name evidence="3" type="ORF">DCW74_06725</name>
</gene>
<feature type="transmembrane region" description="Helical" evidence="2">
    <location>
        <begin position="45"/>
        <end position="67"/>
    </location>
</feature>
<sequence>MRQDDVQESCEGEKKRDPQYKPTLSISMQPLWKLAPDQPKTMKRLIAALVTIVFCYFVFLGFAIGMIL</sequence>
<keyword evidence="2" id="KW-1133">Transmembrane helix</keyword>
<keyword evidence="2" id="KW-0472">Membrane</keyword>
<comment type="caution">
    <text evidence="3">The sequence shown here is derived from an EMBL/GenBank/DDBJ whole genome shotgun (WGS) entry which is preliminary data.</text>
</comment>
<dbReference type="Proteomes" id="UP000263517">
    <property type="component" value="Unassembled WGS sequence"/>
</dbReference>
<accession>A0A350P297</accession>
<keyword evidence="2" id="KW-0812">Transmembrane</keyword>
<evidence type="ECO:0000256" key="2">
    <source>
        <dbReference type="SAM" id="Phobius"/>
    </source>
</evidence>
<evidence type="ECO:0000256" key="1">
    <source>
        <dbReference type="SAM" id="MobiDB-lite"/>
    </source>
</evidence>
<protein>
    <submittedName>
        <fullName evidence="3">Uncharacterized protein</fullName>
    </submittedName>
</protein>
<evidence type="ECO:0000313" key="4">
    <source>
        <dbReference type="Proteomes" id="UP000263517"/>
    </source>
</evidence>
<feature type="compositionally biased region" description="Basic and acidic residues" evidence="1">
    <location>
        <begin position="1"/>
        <end position="19"/>
    </location>
</feature>
<name>A0A350P297_9ALTE</name>
<reference evidence="3 4" key="1">
    <citation type="journal article" date="2018" name="Nat. Biotechnol.">
        <title>A standardized bacterial taxonomy based on genome phylogeny substantially revises the tree of life.</title>
        <authorList>
            <person name="Parks D.H."/>
            <person name="Chuvochina M."/>
            <person name="Waite D.W."/>
            <person name="Rinke C."/>
            <person name="Skarshewski A."/>
            <person name="Chaumeil P.A."/>
            <person name="Hugenholtz P."/>
        </authorList>
    </citation>
    <scope>NUCLEOTIDE SEQUENCE [LARGE SCALE GENOMIC DNA]</scope>
    <source>
        <strain evidence="3">UBA11978</strain>
    </source>
</reference>
<dbReference type="EMBL" id="DNAN01000232">
    <property type="protein sequence ID" value="HAW75414.1"/>
    <property type="molecule type" value="Genomic_DNA"/>
</dbReference>